<keyword evidence="2" id="KW-1185">Reference proteome</keyword>
<dbReference type="AlphaFoldDB" id="A0AAD6VEF0"/>
<evidence type="ECO:0000313" key="2">
    <source>
        <dbReference type="Proteomes" id="UP001219525"/>
    </source>
</evidence>
<organism evidence="1 2">
    <name type="scientific">Mycena pura</name>
    <dbReference type="NCBI Taxonomy" id="153505"/>
    <lineage>
        <taxon>Eukaryota</taxon>
        <taxon>Fungi</taxon>
        <taxon>Dikarya</taxon>
        <taxon>Basidiomycota</taxon>
        <taxon>Agaricomycotina</taxon>
        <taxon>Agaricomycetes</taxon>
        <taxon>Agaricomycetidae</taxon>
        <taxon>Agaricales</taxon>
        <taxon>Marasmiineae</taxon>
        <taxon>Mycenaceae</taxon>
        <taxon>Mycena</taxon>
    </lineage>
</organism>
<dbReference type="EMBL" id="JARJCW010000032">
    <property type="protein sequence ID" value="KAJ7208921.1"/>
    <property type="molecule type" value="Genomic_DNA"/>
</dbReference>
<protein>
    <submittedName>
        <fullName evidence="1">Uncharacterized protein</fullName>
    </submittedName>
</protein>
<comment type="caution">
    <text evidence="1">The sequence shown here is derived from an EMBL/GenBank/DDBJ whole genome shotgun (WGS) entry which is preliminary data.</text>
</comment>
<evidence type="ECO:0000313" key="1">
    <source>
        <dbReference type="EMBL" id="KAJ7208921.1"/>
    </source>
</evidence>
<accession>A0AAD6VEF0</accession>
<gene>
    <name evidence="1" type="ORF">GGX14DRAFT_566621</name>
</gene>
<sequence>MAVTHITIAQLRPLIAGIILLGWALFGCDTCPPAPLYPISAYSLTATELTPTLRCDHHGVPRARLSAPAPALGGRARVVDEPARGFLCCPTLRQRSRRSARFFARACTGRVGVHVSRGLLSAVVIDEAKSACRCTMWRFCLKSCGVLIRHSRLSMRDLLSLTFRVSRESLGSVFRKKPCSRCLLDASATHDRSTPLNARALLINASSTPATHARLTPHQRTPARRLNAHPFDNLINARSTPHHHIQPRLPLIAPSMHTTRLDASMHATPLAINVRPLDVLRPHGLPARTWNPVTKPIPARQTDTRARSLFNVPYRIPVPGNLNDQLPAKK</sequence>
<dbReference type="Proteomes" id="UP001219525">
    <property type="component" value="Unassembled WGS sequence"/>
</dbReference>
<proteinExistence type="predicted"/>
<reference evidence="1" key="1">
    <citation type="submission" date="2023-03" db="EMBL/GenBank/DDBJ databases">
        <title>Massive genome expansion in bonnet fungi (Mycena s.s.) driven by repeated elements and novel gene families across ecological guilds.</title>
        <authorList>
            <consortium name="Lawrence Berkeley National Laboratory"/>
            <person name="Harder C.B."/>
            <person name="Miyauchi S."/>
            <person name="Viragh M."/>
            <person name="Kuo A."/>
            <person name="Thoen E."/>
            <person name="Andreopoulos B."/>
            <person name="Lu D."/>
            <person name="Skrede I."/>
            <person name="Drula E."/>
            <person name="Henrissat B."/>
            <person name="Morin E."/>
            <person name="Kohler A."/>
            <person name="Barry K."/>
            <person name="LaButti K."/>
            <person name="Morin E."/>
            <person name="Salamov A."/>
            <person name="Lipzen A."/>
            <person name="Mereny Z."/>
            <person name="Hegedus B."/>
            <person name="Baldrian P."/>
            <person name="Stursova M."/>
            <person name="Weitz H."/>
            <person name="Taylor A."/>
            <person name="Grigoriev I.V."/>
            <person name="Nagy L.G."/>
            <person name="Martin F."/>
            <person name="Kauserud H."/>
        </authorList>
    </citation>
    <scope>NUCLEOTIDE SEQUENCE</scope>
    <source>
        <strain evidence="1">9144</strain>
    </source>
</reference>
<name>A0AAD6VEF0_9AGAR</name>